<reference evidence="1" key="1">
    <citation type="submission" date="2014-11" db="EMBL/GenBank/DDBJ databases">
        <authorList>
            <person name="Amaro Gonzalez C."/>
        </authorList>
    </citation>
    <scope>NUCLEOTIDE SEQUENCE</scope>
</reference>
<evidence type="ECO:0000313" key="1">
    <source>
        <dbReference type="EMBL" id="JAI00646.1"/>
    </source>
</evidence>
<reference evidence="1" key="2">
    <citation type="journal article" date="2015" name="Fish Shellfish Immunol.">
        <title>Early steps in the European eel (Anguilla anguilla)-Vibrio vulnificus interaction in the gills: Role of the RtxA13 toxin.</title>
        <authorList>
            <person name="Callol A."/>
            <person name="Pajuelo D."/>
            <person name="Ebbesson L."/>
            <person name="Teles M."/>
            <person name="MacKenzie S."/>
            <person name="Amaro C."/>
        </authorList>
    </citation>
    <scope>NUCLEOTIDE SEQUENCE</scope>
</reference>
<organism evidence="1">
    <name type="scientific">Anguilla anguilla</name>
    <name type="common">European freshwater eel</name>
    <name type="synonym">Muraena anguilla</name>
    <dbReference type="NCBI Taxonomy" id="7936"/>
    <lineage>
        <taxon>Eukaryota</taxon>
        <taxon>Metazoa</taxon>
        <taxon>Chordata</taxon>
        <taxon>Craniata</taxon>
        <taxon>Vertebrata</taxon>
        <taxon>Euteleostomi</taxon>
        <taxon>Actinopterygii</taxon>
        <taxon>Neopterygii</taxon>
        <taxon>Teleostei</taxon>
        <taxon>Anguilliformes</taxon>
        <taxon>Anguillidae</taxon>
        <taxon>Anguilla</taxon>
    </lineage>
</organism>
<proteinExistence type="predicted"/>
<protein>
    <submittedName>
        <fullName evidence="1">Uncharacterized protein</fullName>
    </submittedName>
</protein>
<accession>A0A0E9XFL2</accession>
<sequence>MPHYFLINMNHLIIRMSSSFERQWTICSATKLPATTSHHSIAIQLSYMHQSSTFNPLHFY</sequence>
<dbReference type="EMBL" id="GBXM01007932">
    <property type="protein sequence ID" value="JAI00646.1"/>
    <property type="molecule type" value="Transcribed_RNA"/>
</dbReference>
<name>A0A0E9XFL2_ANGAN</name>
<dbReference type="AlphaFoldDB" id="A0A0E9XFL2"/>